<proteinExistence type="predicted"/>
<evidence type="ECO:0000313" key="3">
    <source>
        <dbReference type="Proteomes" id="UP001501736"/>
    </source>
</evidence>
<name>A0ABP6R7Y6_9MICC</name>
<feature type="domain" description="Fido" evidence="1">
    <location>
        <begin position="1"/>
        <end position="116"/>
    </location>
</feature>
<keyword evidence="3" id="KW-1185">Reference proteome</keyword>
<dbReference type="Proteomes" id="UP001501736">
    <property type="component" value="Unassembled WGS sequence"/>
</dbReference>
<accession>A0ABP6R7Y6</accession>
<evidence type="ECO:0000259" key="1">
    <source>
        <dbReference type="PROSITE" id="PS51459"/>
    </source>
</evidence>
<gene>
    <name evidence="2" type="ORF">GCM10020260_01220</name>
</gene>
<reference evidence="3" key="1">
    <citation type="journal article" date="2019" name="Int. J. Syst. Evol. Microbiol.">
        <title>The Global Catalogue of Microorganisms (GCM) 10K type strain sequencing project: providing services to taxonomists for standard genome sequencing and annotation.</title>
        <authorList>
            <consortium name="The Broad Institute Genomics Platform"/>
            <consortium name="The Broad Institute Genome Sequencing Center for Infectious Disease"/>
            <person name="Wu L."/>
            <person name="Ma J."/>
        </authorList>
    </citation>
    <scope>NUCLEOTIDE SEQUENCE [LARGE SCALE GENOMIC DNA]</scope>
    <source>
        <strain evidence="3">JCM 11483</strain>
    </source>
</reference>
<organism evidence="2 3">
    <name type="scientific">Nesterenkonia halobia</name>
    <dbReference type="NCBI Taxonomy" id="37922"/>
    <lineage>
        <taxon>Bacteria</taxon>
        <taxon>Bacillati</taxon>
        <taxon>Actinomycetota</taxon>
        <taxon>Actinomycetes</taxon>
        <taxon>Micrococcales</taxon>
        <taxon>Micrococcaceae</taxon>
        <taxon>Nesterenkonia</taxon>
    </lineage>
</organism>
<dbReference type="InterPro" id="IPR006440">
    <property type="entry name" value="Doc"/>
</dbReference>
<sequence length="122" mass="13300">MKRVSLEAALGVVGRLGFHLRDEGLFESALARPVTAVFGRSAYPTLELAAAAQTESLARNHALLDGNKRTAFVLLIVFLRRNGAQLIAEDDAAFDHILDVAQGKLTLEESAAFLEATIRRWP</sequence>
<dbReference type="PANTHER" id="PTHR39426:SF1">
    <property type="entry name" value="HOMOLOGY TO DEATH-ON-CURING PROTEIN OF PHAGE P1"/>
    <property type="match status" value="1"/>
</dbReference>
<protein>
    <recommendedName>
        <fullName evidence="1">Fido domain-containing protein</fullName>
    </recommendedName>
</protein>
<dbReference type="InterPro" id="IPR053737">
    <property type="entry name" value="Type_II_TA_Toxin"/>
</dbReference>
<dbReference type="PANTHER" id="PTHR39426">
    <property type="entry name" value="HOMOLOGY TO DEATH-ON-CURING PROTEIN OF PHAGE P1"/>
    <property type="match status" value="1"/>
</dbReference>
<evidence type="ECO:0000313" key="2">
    <source>
        <dbReference type="EMBL" id="GAA3278772.1"/>
    </source>
</evidence>
<dbReference type="Gene3D" id="1.20.120.1870">
    <property type="entry name" value="Fic/DOC protein, Fido domain"/>
    <property type="match status" value="1"/>
</dbReference>
<dbReference type="EMBL" id="BAAAYG010000001">
    <property type="protein sequence ID" value="GAA3278772.1"/>
    <property type="molecule type" value="Genomic_DNA"/>
</dbReference>
<dbReference type="NCBIfam" id="TIGR01550">
    <property type="entry name" value="DOC_P1"/>
    <property type="match status" value="1"/>
</dbReference>
<dbReference type="InterPro" id="IPR003812">
    <property type="entry name" value="Fido"/>
</dbReference>
<comment type="caution">
    <text evidence="2">The sequence shown here is derived from an EMBL/GenBank/DDBJ whole genome shotgun (WGS) entry which is preliminary data.</text>
</comment>
<dbReference type="Pfam" id="PF02661">
    <property type="entry name" value="Fic"/>
    <property type="match status" value="1"/>
</dbReference>
<dbReference type="PROSITE" id="PS51459">
    <property type="entry name" value="FIDO"/>
    <property type="match status" value="1"/>
</dbReference>
<dbReference type="RefSeq" id="WP_344717246.1">
    <property type="nucleotide sequence ID" value="NZ_BAAAYG010000001.1"/>
</dbReference>